<dbReference type="InterPro" id="IPR036249">
    <property type="entry name" value="Thioredoxin-like_sf"/>
</dbReference>
<dbReference type="InterPro" id="IPR011905">
    <property type="entry name" value="GlrX-like_pln_2"/>
</dbReference>
<evidence type="ECO:0000256" key="3">
    <source>
        <dbReference type="ARBA" id="ARBA00022490"/>
    </source>
</evidence>
<dbReference type="GO" id="GO:0005737">
    <property type="term" value="C:cytoplasm"/>
    <property type="evidence" value="ECO:0007669"/>
    <property type="project" value="UniProtKB-SubCell"/>
</dbReference>
<accession>A0AAD3XN76</accession>
<evidence type="ECO:0000313" key="5">
    <source>
        <dbReference type="EMBL" id="GMH11082.1"/>
    </source>
</evidence>
<gene>
    <name evidence="5" type="ORF">Nepgr_012923</name>
</gene>
<evidence type="ECO:0000256" key="2">
    <source>
        <dbReference type="ARBA" id="ARBA00007568"/>
    </source>
</evidence>
<organism evidence="5 6">
    <name type="scientific">Nepenthes gracilis</name>
    <name type="common">Slender pitcher plant</name>
    <dbReference type="NCBI Taxonomy" id="150966"/>
    <lineage>
        <taxon>Eukaryota</taxon>
        <taxon>Viridiplantae</taxon>
        <taxon>Streptophyta</taxon>
        <taxon>Embryophyta</taxon>
        <taxon>Tracheophyta</taxon>
        <taxon>Spermatophyta</taxon>
        <taxon>Magnoliopsida</taxon>
        <taxon>eudicotyledons</taxon>
        <taxon>Gunneridae</taxon>
        <taxon>Pentapetalae</taxon>
        <taxon>Caryophyllales</taxon>
        <taxon>Nepenthaceae</taxon>
        <taxon>Nepenthes</taxon>
    </lineage>
</organism>
<dbReference type="EMBL" id="BSYO01000010">
    <property type="protein sequence ID" value="GMH11082.1"/>
    <property type="molecule type" value="Genomic_DNA"/>
</dbReference>
<keyword evidence="4" id="KW-0676">Redox-active center</keyword>
<dbReference type="PANTHER" id="PTHR10168">
    <property type="entry name" value="GLUTAREDOXIN"/>
    <property type="match status" value="1"/>
</dbReference>
<reference evidence="5" key="1">
    <citation type="submission" date="2023-05" db="EMBL/GenBank/DDBJ databases">
        <title>Nepenthes gracilis genome sequencing.</title>
        <authorList>
            <person name="Fukushima K."/>
        </authorList>
    </citation>
    <scope>NUCLEOTIDE SEQUENCE</scope>
    <source>
        <strain evidence="5">SING2019-196</strain>
    </source>
</reference>
<evidence type="ECO:0008006" key="7">
    <source>
        <dbReference type="Google" id="ProtNLM"/>
    </source>
</evidence>
<comment type="similarity">
    <text evidence="2">Belongs to the glutaredoxin family. CC-type subfamily.</text>
</comment>
<dbReference type="Proteomes" id="UP001279734">
    <property type="component" value="Unassembled WGS sequence"/>
</dbReference>
<protein>
    <recommendedName>
        <fullName evidence="7">Glutaredoxin domain-containing protein</fullName>
    </recommendedName>
</protein>
<proteinExistence type="inferred from homology"/>
<evidence type="ECO:0000256" key="4">
    <source>
        <dbReference type="ARBA" id="ARBA00023284"/>
    </source>
</evidence>
<comment type="caution">
    <text evidence="5">The sequence shown here is derived from an EMBL/GenBank/DDBJ whole genome shotgun (WGS) entry which is preliminary data.</text>
</comment>
<evidence type="ECO:0000313" key="6">
    <source>
        <dbReference type="Proteomes" id="UP001279734"/>
    </source>
</evidence>
<name>A0AAD3XN76_NEPGR</name>
<dbReference type="SUPFAM" id="SSF52833">
    <property type="entry name" value="Thioredoxin-like"/>
    <property type="match status" value="1"/>
</dbReference>
<keyword evidence="3" id="KW-0963">Cytoplasm</keyword>
<dbReference type="AlphaFoldDB" id="A0AAD3XN76"/>
<dbReference type="Gene3D" id="3.40.30.10">
    <property type="entry name" value="Glutaredoxin"/>
    <property type="match status" value="1"/>
</dbReference>
<sequence>MATRNHPLRRATASQPPPQFSGLFRRRKALEGRADMKSLGAENAVIVFGKRGCRMGHVVKHLLLCLGVNPADYVVEDRTRKLLQVNRRRLAAETQKIAGAVFIGGKLFDRLDRIMAAQITGELILILREAGALWL</sequence>
<evidence type="ECO:0000256" key="1">
    <source>
        <dbReference type="ARBA" id="ARBA00004496"/>
    </source>
</evidence>
<keyword evidence="6" id="KW-1185">Reference proteome</keyword>
<comment type="subcellular location">
    <subcellularLocation>
        <location evidence="1">Cytoplasm</location>
    </subcellularLocation>
</comment>
<dbReference type="PROSITE" id="PS51354">
    <property type="entry name" value="GLUTAREDOXIN_2"/>
    <property type="match status" value="1"/>
</dbReference>